<name>A0ABV9K9N9_9PORP</name>
<dbReference type="RefSeq" id="WP_380080059.1">
    <property type="nucleotide sequence ID" value="NZ_JBHSGO010000214.1"/>
</dbReference>
<accession>A0ABV9K9N9</accession>
<proteinExistence type="predicted"/>
<dbReference type="Proteomes" id="UP001596020">
    <property type="component" value="Unassembled WGS sequence"/>
</dbReference>
<feature type="compositionally biased region" description="Polar residues" evidence="1">
    <location>
        <begin position="129"/>
        <end position="139"/>
    </location>
</feature>
<dbReference type="InterPro" id="IPR025624">
    <property type="entry name" value="PcfK"/>
</dbReference>
<dbReference type="EMBL" id="JBHSGO010000214">
    <property type="protein sequence ID" value="MFC4666718.1"/>
    <property type="molecule type" value="Genomic_DNA"/>
</dbReference>
<organism evidence="2 3">
    <name type="scientific">Falsiporphyromonas endometrii</name>
    <dbReference type="NCBI Taxonomy" id="1387297"/>
    <lineage>
        <taxon>Bacteria</taxon>
        <taxon>Pseudomonadati</taxon>
        <taxon>Bacteroidota</taxon>
        <taxon>Bacteroidia</taxon>
        <taxon>Bacteroidales</taxon>
        <taxon>Porphyromonadaceae</taxon>
        <taxon>Falsiporphyromonas</taxon>
    </lineage>
</organism>
<reference evidence="3" key="1">
    <citation type="journal article" date="2019" name="Int. J. Syst. Evol. Microbiol.">
        <title>The Global Catalogue of Microorganisms (GCM) 10K type strain sequencing project: providing services to taxonomists for standard genome sequencing and annotation.</title>
        <authorList>
            <consortium name="The Broad Institute Genomics Platform"/>
            <consortium name="The Broad Institute Genome Sequencing Center for Infectious Disease"/>
            <person name="Wu L."/>
            <person name="Ma J."/>
        </authorList>
    </citation>
    <scope>NUCLEOTIDE SEQUENCE [LARGE SCALE GENOMIC DNA]</scope>
    <source>
        <strain evidence="3">CGMCC 4.7357</strain>
    </source>
</reference>
<protein>
    <submittedName>
        <fullName evidence="2">PcfK-like family protein</fullName>
    </submittedName>
</protein>
<evidence type="ECO:0000313" key="3">
    <source>
        <dbReference type="Proteomes" id="UP001596020"/>
    </source>
</evidence>
<sequence>MKGTEHFKDVIQNYLETRASYDELFAESFRKENKNIDECITYILTEVQRMGCAGLSDEEVYSLAVHYYDEDNIEVGKSINCQVVVNHTIELTEEEKAEARKKAVKQYQREELAKIRNRNARPKKAETTEIASQPSLFEF</sequence>
<keyword evidence="3" id="KW-1185">Reference proteome</keyword>
<evidence type="ECO:0000256" key="1">
    <source>
        <dbReference type="SAM" id="MobiDB-lite"/>
    </source>
</evidence>
<feature type="region of interest" description="Disordered" evidence="1">
    <location>
        <begin position="115"/>
        <end position="139"/>
    </location>
</feature>
<evidence type="ECO:0000313" key="2">
    <source>
        <dbReference type="EMBL" id="MFC4666718.1"/>
    </source>
</evidence>
<dbReference type="Pfam" id="PF14058">
    <property type="entry name" value="PcfK"/>
    <property type="match status" value="1"/>
</dbReference>
<gene>
    <name evidence="2" type="ORF">ACFO3G_08935</name>
</gene>
<comment type="caution">
    <text evidence="2">The sequence shown here is derived from an EMBL/GenBank/DDBJ whole genome shotgun (WGS) entry which is preliminary data.</text>
</comment>